<gene>
    <name evidence="1" type="ORF">L3X38_042378</name>
</gene>
<organism evidence="1 2">
    <name type="scientific">Prunus dulcis</name>
    <name type="common">Almond</name>
    <name type="synonym">Amygdalus dulcis</name>
    <dbReference type="NCBI Taxonomy" id="3755"/>
    <lineage>
        <taxon>Eukaryota</taxon>
        <taxon>Viridiplantae</taxon>
        <taxon>Streptophyta</taxon>
        <taxon>Embryophyta</taxon>
        <taxon>Tracheophyta</taxon>
        <taxon>Spermatophyta</taxon>
        <taxon>Magnoliopsida</taxon>
        <taxon>eudicotyledons</taxon>
        <taxon>Gunneridae</taxon>
        <taxon>Pentapetalae</taxon>
        <taxon>rosids</taxon>
        <taxon>fabids</taxon>
        <taxon>Rosales</taxon>
        <taxon>Rosaceae</taxon>
        <taxon>Amygdaloideae</taxon>
        <taxon>Amygdaleae</taxon>
        <taxon>Prunus</taxon>
    </lineage>
</organism>
<dbReference type="AlphaFoldDB" id="A0AAD4UW67"/>
<comment type="caution">
    <text evidence="1">The sequence shown here is derived from an EMBL/GenBank/DDBJ whole genome shotgun (WGS) entry which is preliminary data.</text>
</comment>
<keyword evidence="2" id="KW-1185">Reference proteome</keyword>
<dbReference type="EMBL" id="JAJFAZ020000008">
    <property type="protein sequence ID" value="KAI5313204.1"/>
    <property type="molecule type" value="Genomic_DNA"/>
</dbReference>
<dbReference type="Proteomes" id="UP001054821">
    <property type="component" value="Chromosome 8"/>
</dbReference>
<reference evidence="1 2" key="1">
    <citation type="journal article" date="2022" name="G3 (Bethesda)">
        <title>Whole-genome sequence and methylome profiling of the almond [Prunus dulcis (Mill.) D.A. Webb] cultivar 'Nonpareil'.</title>
        <authorList>
            <person name="D'Amico-Willman K.M."/>
            <person name="Ouma W.Z."/>
            <person name="Meulia T."/>
            <person name="Sideli G.M."/>
            <person name="Gradziel T.M."/>
            <person name="Fresnedo-Ramirez J."/>
        </authorList>
    </citation>
    <scope>NUCLEOTIDE SEQUENCE [LARGE SCALE GENOMIC DNA]</scope>
    <source>
        <strain evidence="1">Clone GOH B32 T37-40</strain>
    </source>
</reference>
<sequence>MSEEWLLPCGGALVPPRARLDEEDRTYGDGEPITLREFDVPVILYFIGSDCIEGFLQWVADVEEIFDSIGIPEEKMVKIVASPLEDDVDSWNGYKIAQPNIMVSQEKMEEDLEKEETVMDAKLIEDPIIHKMEEEIQEKQDIEPIETLIVVKTDISKDEE</sequence>
<name>A0AAD4UW67_PRUDU</name>
<evidence type="ECO:0000313" key="1">
    <source>
        <dbReference type="EMBL" id="KAI5313204.1"/>
    </source>
</evidence>
<accession>A0AAD4UW67</accession>
<proteinExistence type="predicted"/>
<evidence type="ECO:0000313" key="2">
    <source>
        <dbReference type="Proteomes" id="UP001054821"/>
    </source>
</evidence>
<protein>
    <submittedName>
        <fullName evidence="1">Uncharacterized protein</fullName>
    </submittedName>
</protein>